<dbReference type="Proteomes" id="UP000250197">
    <property type="component" value="Chromosome"/>
</dbReference>
<dbReference type="EMBL" id="CP021252">
    <property type="protein sequence ID" value="ART20075.1"/>
    <property type="molecule type" value="Genomic_DNA"/>
</dbReference>
<sequence>MQDKDQWLVDFPTLADLWDPWITQHCRIPDGYQRGQPFVQSDWQFWASANLGRIRAGMEWLGKPLGNQAFQYRRGQVIAPQKTGKGPWSAAMVCVQAVGPAEFDGWAKAGDVYRCEDWGCSCGWVHEYLPGEPKGRRHPSPLIQLTATSEDQVETNVYRHLRSMIQQGPLRELMADRGDFVRIFGQDGGEDTDRIDVVTASARARLGNPVTFVLQDETGLWNQRNGMASVAAAQRRGLAGMGGRSLETSNAWDAAENSVAQQTFESPITDIYRFFRKPPAELDWLDLDDRRAIIEYVYKGSPWVNVDSILAEAAEVSLTDPEQAMRFFGNIITYAKGTWLPMGLWEGHYGMDTTSTT</sequence>
<proteinExistence type="predicted"/>
<evidence type="ECO:0000313" key="1">
    <source>
        <dbReference type="EMBL" id="ART20075.1"/>
    </source>
</evidence>
<name>A0A2Z2IYL1_CORST</name>
<organism evidence="1 2">
    <name type="scientific">Corynebacterium striatum</name>
    <dbReference type="NCBI Taxonomy" id="43770"/>
    <lineage>
        <taxon>Bacteria</taxon>
        <taxon>Bacillati</taxon>
        <taxon>Actinomycetota</taxon>
        <taxon>Actinomycetes</taxon>
        <taxon>Mycobacteriales</taxon>
        <taxon>Corynebacteriaceae</taxon>
        <taxon>Corynebacterium</taxon>
    </lineage>
</organism>
<dbReference type="RefSeq" id="WP_086890308.1">
    <property type="nucleotide sequence ID" value="NZ_CP021252.1"/>
</dbReference>
<evidence type="ECO:0000313" key="2">
    <source>
        <dbReference type="Proteomes" id="UP000250197"/>
    </source>
</evidence>
<protein>
    <submittedName>
        <fullName evidence="1">Terminase</fullName>
    </submittedName>
</protein>
<dbReference type="KEGG" id="cstr:CBE89_00075"/>
<accession>A0A2Z2IYL1</accession>
<reference evidence="1 2" key="1">
    <citation type="submission" date="2017-05" db="EMBL/GenBank/DDBJ databases">
        <title>Complete genome sequence of Corynebacterium striatum KC-Na-1 isolated from Neophocaena asiaeorientalis in Korea.</title>
        <authorList>
            <person name="Kim J.H."/>
            <person name="Lee K."/>
        </authorList>
    </citation>
    <scope>NUCLEOTIDE SEQUENCE [LARGE SCALE GENOMIC DNA]</scope>
    <source>
        <strain evidence="1 2">KC-Na-01</strain>
    </source>
</reference>
<gene>
    <name evidence="1" type="ORF">CBE89_00075</name>
</gene>
<dbReference type="AlphaFoldDB" id="A0A2Z2IYL1"/>